<dbReference type="InterPro" id="IPR052942">
    <property type="entry name" value="LPS_cholinephosphotransferase"/>
</dbReference>
<protein>
    <submittedName>
        <fullName evidence="2">LicD family protein</fullName>
    </submittedName>
</protein>
<organism evidence="2 3">
    <name type="scientific">Suipraeoptans intestinalis</name>
    <dbReference type="NCBI Taxonomy" id="2606628"/>
    <lineage>
        <taxon>Bacteria</taxon>
        <taxon>Bacillati</taxon>
        <taxon>Bacillota</taxon>
        <taxon>Clostridia</taxon>
        <taxon>Lachnospirales</taxon>
        <taxon>Lachnospiraceae</taxon>
        <taxon>Suipraeoptans</taxon>
    </lineage>
</organism>
<comment type="caution">
    <text evidence="2">The sequence shown here is derived from an EMBL/GenBank/DDBJ whole genome shotgun (WGS) entry which is preliminary data.</text>
</comment>
<feature type="domain" description="LicD/FKTN/FKRP nucleotidyltransferase" evidence="1">
    <location>
        <begin position="39"/>
        <end position="271"/>
    </location>
</feature>
<evidence type="ECO:0000313" key="3">
    <source>
        <dbReference type="Proteomes" id="UP000434409"/>
    </source>
</evidence>
<dbReference type="Proteomes" id="UP000434409">
    <property type="component" value="Unassembled WGS sequence"/>
</dbReference>
<gene>
    <name evidence="2" type="ORF">FYJ34_02125</name>
</gene>
<dbReference type="AlphaFoldDB" id="A0A6N7URM8"/>
<keyword evidence="3" id="KW-1185">Reference proteome</keyword>
<dbReference type="PANTHER" id="PTHR43404:SF2">
    <property type="entry name" value="LIPOPOLYSACCHARIDE CHOLINEPHOSPHOTRANSFERASE LICD"/>
    <property type="match status" value="1"/>
</dbReference>
<accession>A0A6N7URM8</accession>
<dbReference type="InterPro" id="IPR007074">
    <property type="entry name" value="LicD/FKTN/FKRP_NTP_transf"/>
</dbReference>
<dbReference type="PANTHER" id="PTHR43404">
    <property type="entry name" value="LIPOPOLYSACCHARIDE CHOLINEPHOSPHOTRANSFERASE LICD"/>
    <property type="match status" value="1"/>
</dbReference>
<sequence length="298" mass="34679">MDKKGDRTVGEKYREYDAKSLEKLHKVQKNMLEDFIHVCQKHGFPYFVIYGTAIGAVRHEGFIPWDDDIDVAMLREDYNRFCGVFQEELGERYSLLTPEIDKRYACTVTHIQKKGTVFVTEGSKHLKCEQAIFMDIFPLDYVAKEEKKRSRQARKAIFWGRLLFLSGTGKPSIPTKGILGTLYKGICQGIHLILAGLRISPRWIYRQFVKASTRYNTPEERSEYVTSFEYAGCLKDMIRKEDIFPLQTGSFEGIEVCLPKCNHEFLTKIYGEYMQIPPEESRVNHMPLQLDFGEEERI</sequence>
<evidence type="ECO:0000259" key="1">
    <source>
        <dbReference type="Pfam" id="PF04991"/>
    </source>
</evidence>
<evidence type="ECO:0000313" key="2">
    <source>
        <dbReference type="EMBL" id="MSR93108.1"/>
    </source>
</evidence>
<dbReference type="EMBL" id="VULY01000018">
    <property type="protein sequence ID" value="MSR93108.1"/>
    <property type="molecule type" value="Genomic_DNA"/>
</dbReference>
<name>A0A6N7URM8_9FIRM</name>
<reference evidence="2 3" key="1">
    <citation type="submission" date="2019-08" db="EMBL/GenBank/DDBJ databases">
        <title>In-depth cultivation of the pig gut microbiome towards novel bacterial diversity and tailored functional studies.</title>
        <authorList>
            <person name="Wylensek D."/>
            <person name="Hitch T.C.A."/>
            <person name="Clavel T."/>
        </authorList>
    </citation>
    <scope>NUCLEOTIDE SEQUENCE [LARGE SCALE GENOMIC DNA]</scope>
    <source>
        <strain evidence="2 3">68-1-5</strain>
    </source>
</reference>
<proteinExistence type="predicted"/>
<dbReference type="Pfam" id="PF04991">
    <property type="entry name" value="LicD"/>
    <property type="match status" value="1"/>
</dbReference>
<dbReference type="RefSeq" id="WP_154475857.1">
    <property type="nucleotide sequence ID" value="NZ_VULY01000018.1"/>
</dbReference>
<dbReference type="GO" id="GO:0009100">
    <property type="term" value="P:glycoprotein metabolic process"/>
    <property type="evidence" value="ECO:0007669"/>
    <property type="project" value="UniProtKB-ARBA"/>
</dbReference>